<comment type="caution">
    <text evidence="1">The sequence shown here is derived from an EMBL/GenBank/DDBJ whole genome shotgun (WGS) entry which is preliminary data.</text>
</comment>
<name>A0A5J4V4G3_9EUKA</name>
<accession>A0A5J4V4G3</accession>
<organism evidence="1 2">
    <name type="scientific">Streblomastix strix</name>
    <dbReference type="NCBI Taxonomy" id="222440"/>
    <lineage>
        <taxon>Eukaryota</taxon>
        <taxon>Metamonada</taxon>
        <taxon>Preaxostyla</taxon>
        <taxon>Oxymonadida</taxon>
        <taxon>Streblomastigidae</taxon>
        <taxon>Streblomastix</taxon>
    </lineage>
</organism>
<evidence type="ECO:0000313" key="1">
    <source>
        <dbReference type="EMBL" id="KAA6377230.1"/>
    </source>
</evidence>
<sequence length="226" mass="26315">MNSEQEIKEVARFIILLTDSYTSKKERQQKEQQESVPSLTNIISSLQLLSKLIWNNNACKSVTKIPKLLQSLFALSLYNVCTRIDLDVDQQRVEVRHTSRLCLWNVYFYGDEQVQQELVNIEYGRVTSITFCTAGGIGEKQDLEIFNELYYIECFLRALHEGRNWQPSFQPLPLLARRTEEQIEEEGANEEIEAQIINKGYDGNIFYYANRAKAATLNCFIRRGWI</sequence>
<dbReference type="EMBL" id="SNRW01009959">
    <property type="protein sequence ID" value="KAA6377230.1"/>
    <property type="molecule type" value="Genomic_DNA"/>
</dbReference>
<dbReference type="AlphaFoldDB" id="A0A5J4V4G3"/>
<evidence type="ECO:0000313" key="2">
    <source>
        <dbReference type="Proteomes" id="UP000324800"/>
    </source>
</evidence>
<proteinExistence type="predicted"/>
<reference evidence="1 2" key="1">
    <citation type="submission" date="2019-03" db="EMBL/GenBank/DDBJ databases">
        <title>Single cell metagenomics reveals metabolic interactions within the superorganism composed of flagellate Streblomastix strix and complex community of Bacteroidetes bacteria on its surface.</title>
        <authorList>
            <person name="Treitli S.C."/>
            <person name="Kolisko M."/>
            <person name="Husnik F."/>
            <person name="Keeling P."/>
            <person name="Hampl V."/>
        </authorList>
    </citation>
    <scope>NUCLEOTIDE SEQUENCE [LARGE SCALE GENOMIC DNA]</scope>
    <source>
        <strain evidence="1">ST1C</strain>
    </source>
</reference>
<protein>
    <submittedName>
        <fullName evidence="1">Uncharacterized protein</fullName>
    </submittedName>
</protein>
<dbReference type="Proteomes" id="UP000324800">
    <property type="component" value="Unassembled WGS sequence"/>
</dbReference>
<gene>
    <name evidence="1" type="ORF">EZS28_027243</name>
</gene>